<dbReference type="EMBL" id="CM046102">
    <property type="protein sequence ID" value="KAI8440382.1"/>
    <property type="molecule type" value="Genomic_DNA"/>
</dbReference>
<dbReference type="Proteomes" id="UP001064048">
    <property type="component" value="Chromosome 2"/>
</dbReference>
<evidence type="ECO:0000313" key="1">
    <source>
        <dbReference type="EMBL" id="KAI8440382.1"/>
    </source>
</evidence>
<comment type="caution">
    <text evidence="1">The sequence shown here is derived from an EMBL/GenBank/DDBJ whole genome shotgun (WGS) entry which is preliminary data.</text>
</comment>
<name>A0ACC0KVQ2_CHOFU</name>
<organism evidence="1 2">
    <name type="scientific">Choristoneura fumiferana</name>
    <name type="common">Spruce budworm moth</name>
    <name type="synonym">Archips fumiferana</name>
    <dbReference type="NCBI Taxonomy" id="7141"/>
    <lineage>
        <taxon>Eukaryota</taxon>
        <taxon>Metazoa</taxon>
        <taxon>Ecdysozoa</taxon>
        <taxon>Arthropoda</taxon>
        <taxon>Hexapoda</taxon>
        <taxon>Insecta</taxon>
        <taxon>Pterygota</taxon>
        <taxon>Neoptera</taxon>
        <taxon>Endopterygota</taxon>
        <taxon>Lepidoptera</taxon>
        <taxon>Glossata</taxon>
        <taxon>Ditrysia</taxon>
        <taxon>Tortricoidea</taxon>
        <taxon>Tortricidae</taxon>
        <taxon>Tortricinae</taxon>
        <taxon>Choristoneura</taxon>
    </lineage>
</organism>
<accession>A0ACC0KVQ2</accession>
<proteinExistence type="predicted"/>
<reference evidence="1 2" key="1">
    <citation type="journal article" date="2022" name="Genome Biol. Evol.">
        <title>The Spruce Budworm Genome: Reconstructing the Evolutionary History of Antifreeze Proteins.</title>
        <authorList>
            <person name="Beliveau C."/>
            <person name="Gagne P."/>
            <person name="Picq S."/>
            <person name="Vernygora O."/>
            <person name="Keeling C.I."/>
            <person name="Pinkney K."/>
            <person name="Doucet D."/>
            <person name="Wen F."/>
            <person name="Johnston J.S."/>
            <person name="Maaroufi H."/>
            <person name="Boyle B."/>
            <person name="Laroche J."/>
            <person name="Dewar K."/>
            <person name="Juretic N."/>
            <person name="Blackburn G."/>
            <person name="Nisole A."/>
            <person name="Brunet B."/>
            <person name="Brandao M."/>
            <person name="Lumley L."/>
            <person name="Duan J."/>
            <person name="Quan G."/>
            <person name="Lucarotti C.J."/>
            <person name="Roe A.D."/>
            <person name="Sperling F.A.H."/>
            <person name="Levesque R.C."/>
            <person name="Cusson M."/>
        </authorList>
    </citation>
    <scope>NUCLEOTIDE SEQUENCE [LARGE SCALE GENOMIC DNA]</scope>
    <source>
        <strain evidence="1">Glfc:IPQL:Cfum</strain>
    </source>
</reference>
<gene>
    <name evidence="1" type="ORF">MSG28_001710</name>
</gene>
<protein>
    <submittedName>
        <fullName evidence="1">Uncharacterized protein</fullName>
    </submittedName>
</protein>
<sequence>MKATVGLGAAVLTLYLGTILLTRDSYKFYEFLGPIWALSIFVFELSCCSSHIVHFEIRILLLCSVFVAWTLFIFEYGLLAMQRYINLRHVFLDFMQLVAVDVILLLILMMMCYRSESFTREVKKTKKLSIFVMSQYTNGARCAPRAYLLEEDWLRKPHEGARTEEQSPWPESARREKEIFLTKNSLSSLLADGRD</sequence>
<evidence type="ECO:0000313" key="2">
    <source>
        <dbReference type="Proteomes" id="UP001064048"/>
    </source>
</evidence>
<keyword evidence="2" id="KW-1185">Reference proteome</keyword>